<gene>
    <name evidence="1" type="ORF">HNR13_003582</name>
</gene>
<name>A0A853D3N4_9MICO</name>
<sequence>MTAAALPAVAYGDPAAPPLVFLRGLPSEPGRARGLDALTERLIVSGPARTHRVYAVGRPAELEPGATMAEVAAIYAATLRRRFRTPAAVMGVSTGASIALQLAVDHPGLVGSLVVAAGAAALGASGRAAQRRYADLLGSDHPAATSELAVATMDAPLLAPAVRLVTRLLPGPADPVGLRALVQAEDGYDVRDRLSEVSAPVLVVSGGRDFFYPLKLAAETVRGLPHARHVVYLKRSHAGVPLHPRFGRDVGDFLRAQTGADLRAARPIPYP</sequence>
<dbReference type="EMBL" id="JACCFL010000001">
    <property type="protein sequence ID" value="NYJ25295.1"/>
    <property type="molecule type" value="Genomic_DNA"/>
</dbReference>
<dbReference type="InterPro" id="IPR029058">
    <property type="entry name" value="AB_hydrolase_fold"/>
</dbReference>
<dbReference type="SUPFAM" id="SSF53474">
    <property type="entry name" value="alpha/beta-Hydrolases"/>
    <property type="match status" value="1"/>
</dbReference>
<dbReference type="Gene3D" id="3.40.50.1820">
    <property type="entry name" value="alpha/beta hydrolase"/>
    <property type="match status" value="1"/>
</dbReference>
<dbReference type="AlphaFoldDB" id="A0A853D3N4"/>
<accession>A0A853D3N4</accession>
<proteinExistence type="predicted"/>
<protein>
    <submittedName>
        <fullName evidence="1">Pimeloyl-ACP methyl ester carboxylesterase</fullName>
    </submittedName>
</protein>
<evidence type="ECO:0000313" key="2">
    <source>
        <dbReference type="Proteomes" id="UP000578352"/>
    </source>
</evidence>
<evidence type="ECO:0000313" key="1">
    <source>
        <dbReference type="EMBL" id="NYJ25295.1"/>
    </source>
</evidence>
<dbReference type="RefSeq" id="WP_179607956.1">
    <property type="nucleotide sequence ID" value="NZ_BAABEH010000001.1"/>
</dbReference>
<organism evidence="1 2">
    <name type="scientific">Leifsonia shinshuensis</name>
    <dbReference type="NCBI Taxonomy" id="150026"/>
    <lineage>
        <taxon>Bacteria</taxon>
        <taxon>Bacillati</taxon>
        <taxon>Actinomycetota</taxon>
        <taxon>Actinomycetes</taxon>
        <taxon>Micrococcales</taxon>
        <taxon>Microbacteriaceae</taxon>
        <taxon>Leifsonia</taxon>
    </lineage>
</organism>
<comment type="caution">
    <text evidence="1">The sequence shown here is derived from an EMBL/GenBank/DDBJ whole genome shotgun (WGS) entry which is preliminary data.</text>
</comment>
<dbReference type="Proteomes" id="UP000578352">
    <property type="component" value="Unassembled WGS sequence"/>
</dbReference>
<reference evidence="1 2" key="1">
    <citation type="submission" date="2020-07" db="EMBL/GenBank/DDBJ databases">
        <title>Sequencing the genomes of 1000 actinobacteria strains.</title>
        <authorList>
            <person name="Klenk H.-P."/>
        </authorList>
    </citation>
    <scope>NUCLEOTIDE SEQUENCE [LARGE SCALE GENOMIC DNA]</scope>
    <source>
        <strain evidence="1 2">DSM 15165</strain>
    </source>
</reference>